<dbReference type="PROSITE" id="PS51762">
    <property type="entry name" value="GH16_2"/>
    <property type="match status" value="1"/>
</dbReference>
<feature type="chain" id="PRO_5042052926" description="GH16 domain-containing protein" evidence="1">
    <location>
        <begin position="19"/>
        <end position="359"/>
    </location>
</feature>
<dbReference type="GO" id="GO:0004553">
    <property type="term" value="F:hydrolase activity, hydrolyzing O-glycosyl compounds"/>
    <property type="evidence" value="ECO:0007669"/>
    <property type="project" value="InterPro"/>
</dbReference>
<dbReference type="CDD" id="cd02181">
    <property type="entry name" value="GH16_fungal_Lam16A_glucanase"/>
    <property type="match status" value="1"/>
</dbReference>
<dbReference type="Pfam" id="PF26113">
    <property type="entry name" value="GH16_XgeA"/>
    <property type="match status" value="1"/>
</dbReference>
<dbReference type="EMBL" id="CP119952">
    <property type="protein sequence ID" value="WFC94910.1"/>
    <property type="molecule type" value="Genomic_DNA"/>
</dbReference>
<keyword evidence="4" id="KW-1185">Reference proteome</keyword>
<dbReference type="InterPro" id="IPR050546">
    <property type="entry name" value="Glycosyl_Hydrlase_16"/>
</dbReference>
<dbReference type="Gene3D" id="2.60.120.200">
    <property type="match status" value="1"/>
</dbReference>
<dbReference type="PANTHER" id="PTHR10963:SF24">
    <property type="entry name" value="GLYCOSIDASE C21B10.07-RELATED"/>
    <property type="match status" value="1"/>
</dbReference>
<dbReference type="InterPro" id="IPR000757">
    <property type="entry name" value="Beta-glucanase-like"/>
</dbReference>
<dbReference type="Proteomes" id="UP001216638">
    <property type="component" value="Chromosome 2"/>
</dbReference>
<protein>
    <recommendedName>
        <fullName evidence="2">GH16 domain-containing protein</fullName>
    </recommendedName>
</protein>
<keyword evidence="1" id="KW-0732">Signal</keyword>
<sequence>MRLSTIVASVSAATLARAASWNLKDTYSGEDYMNKFDFWTDKDPTNGLVTYQSEDAAKSLNLTYVDDNKNFVMRVDTETTRTEGRPSVRIQSQSNYEDAVIVLEVSHIPTGCAVWPAFWTVTSNISQWPVGGEIDIMENVNDQYPANLAAVHIKDDCSINGSPQTGTTVFTNCNAEANDNSGCRIEMNNTDTATWGSNVNNKGGAVVAMERDFSSNGKGIRMWFWDKSQNMPSDISNPGKTVNPDNWGTPAANFGKLSCSNNADGSSQFDAHKIVFDITLCGDWAGNTYDQVSQCPAKYQSCANQVGQAGQSFEDAYWSVGNLYVYESSAKSAASNVRISSATVGIAAATTLAATMLAL</sequence>
<organism evidence="3 4">
    <name type="scientific">Malassezia brasiliensis</name>
    <dbReference type="NCBI Taxonomy" id="1821822"/>
    <lineage>
        <taxon>Eukaryota</taxon>
        <taxon>Fungi</taxon>
        <taxon>Dikarya</taxon>
        <taxon>Basidiomycota</taxon>
        <taxon>Ustilaginomycotina</taxon>
        <taxon>Malasseziomycetes</taxon>
        <taxon>Malasseziales</taxon>
        <taxon>Malasseziaceae</taxon>
        <taxon>Malassezia</taxon>
    </lineage>
</organism>
<evidence type="ECO:0000313" key="4">
    <source>
        <dbReference type="Proteomes" id="UP001216638"/>
    </source>
</evidence>
<gene>
    <name evidence="3" type="ORF">MBRA1_001548</name>
</gene>
<evidence type="ECO:0000256" key="1">
    <source>
        <dbReference type="SAM" id="SignalP"/>
    </source>
</evidence>
<dbReference type="PANTHER" id="PTHR10963">
    <property type="entry name" value="GLYCOSYL HYDROLASE-RELATED"/>
    <property type="match status" value="1"/>
</dbReference>
<dbReference type="AlphaFoldDB" id="A0AAF0DRN9"/>
<feature type="domain" description="GH16" evidence="2">
    <location>
        <begin position="25"/>
        <end position="293"/>
    </location>
</feature>
<evidence type="ECO:0000259" key="2">
    <source>
        <dbReference type="PROSITE" id="PS51762"/>
    </source>
</evidence>
<dbReference type="InterPro" id="IPR013320">
    <property type="entry name" value="ConA-like_dom_sf"/>
</dbReference>
<feature type="signal peptide" evidence="1">
    <location>
        <begin position="1"/>
        <end position="18"/>
    </location>
</feature>
<accession>A0AAF0DRN9</accession>
<name>A0AAF0DRN9_9BASI</name>
<evidence type="ECO:0000313" key="3">
    <source>
        <dbReference type="EMBL" id="WFC94910.1"/>
    </source>
</evidence>
<reference evidence="3" key="1">
    <citation type="submission" date="2023-03" db="EMBL/GenBank/DDBJ databases">
        <title>Mating type loci evolution in Malassezia.</title>
        <authorList>
            <person name="Coelho M.A."/>
        </authorList>
    </citation>
    <scope>NUCLEOTIDE SEQUENCE</scope>
    <source>
        <strain evidence="3">CBS 14135</strain>
    </source>
</reference>
<proteinExistence type="predicted"/>
<dbReference type="SUPFAM" id="SSF49899">
    <property type="entry name" value="Concanavalin A-like lectins/glucanases"/>
    <property type="match status" value="1"/>
</dbReference>
<dbReference type="GO" id="GO:0009251">
    <property type="term" value="P:glucan catabolic process"/>
    <property type="evidence" value="ECO:0007669"/>
    <property type="project" value="TreeGrafter"/>
</dbReference>